<feature type="domain" description="Histidine kinase" evidence="6">
    <location>
        <begin position="300"/>
        <end position="514"/>
    </location>
</feature>
<organism evidence="9 10">
    <name type="scientific">Mucilaginibacter aquatilis</name>
    <dbReference type="NCBI Taxonomy" id="1517760"/>
    <lineage>
        <taxon>Bacteria</taxon>
        <taxon>Pseudomonadati</taxon>
        <taxon>Bacteroidota</taxon>
        <taxon>Sphingobacteriia</taxon>
        <taxon>Sphingobacteriales</taxon>
        <taxon>Sphingobacteriaceae</taxon>
        <taxon>Mucilaginibacter</taxon>
    </lineage>
</organism>
<keyword evidence="3" id="KW-0597">Phosphoprotein</keyword>
<gene>
    <name evidence="9" type="ORF">GO816_18605</name>
</gene>
<dbReference type="GO" id="GO:0000155">
    <property type="term" value="F:phosphorelay sensor kinase activity"/>
    <property type="evidence" value="ECO:0007669"/>
    <property type="project" value="InterPro"/>
</dbReference>
<dbReference type="SMART" id="SM00086">
    <property type="entry name" value="PAC"/>
    <property type="match status" value="2"/>
</dbReference>
<feature type="domain" description="PAC" evidence="8">
    <location>
        <begin position="231"/>
        <end position="282"/>
    </location>
</feature>
<evidence type="ECO:0000256" key="4">
    <source>
        <dbReference type="ARBA" id="ARBA00022679"/>
    </source>
</evidence>
<dbReference type="InterPro" id="IPR004358">
    <property type="entry name" value="Sig_transdc_His_kin-like_C"/>
</dbReference>
<evidence type="ECO:0000313" key="9">
    <source>
        <dbReference type="EMBL" id="MVN93150.1"/>
    </source>
</evidence>
<dbReference type="PRINTS" id="PR00344">
    <property type="entry name" value="BCTRLSENSOR"/>
</dbReference>
<comment type="catalytic activity">
    <reaction evidence="1">
        <text>ATP + protein L-histidine = ADP + protein N-phospho-L-histidine.</text>
        <dbReference type="EC" id="2.7.13.3"/>
    </reaction>
</comment>
<evidence type="ECO:0000259" key="7">
    <source>
        <dbReference type="PROSITE" id="PS50112"/>
    </source>
</evidence>
<dbReference type="EC" id="2.7.13.3" evidence="2"/>
<name>A0A6I4ICX7_9SPHI</name>
<dbReference type="Gene3D" id="3.30.565.10">
    <property type="entry name" value="Histidine kinase-like ATPase, C-terminal domain"/>
    <property type="match status" value="1"/>
</dbReference>
<reference evidence="9 10" key="1">
    <citation type="submission" date="2019-12" db="EMBL/GenBank/DDBJ databases">
        <title>Mucilaginibacter sp. HME9299 genome sequencing and assembly.</title>
        <authorList>
            <person name="Kang H."/>
            <person name="Kim H."/>
            <person name="Joh K."/>
        </authorList>
    </citation>
    <scope>NUCLEOTIDE SEQUENCE [LARGE SCALE GENOMIC DNA]</scope>
    <source>
        <strain evidence="9 10">HME9299</strain>
    </source>
</reference>
<comment type="caution">
    <text evidence="9">The sequence shown here is derived from an EMBL/GenBank/DDBJ whole genome shotgun (WGS) entry which is preliminary data.</text>
</comment>
<dbReference type="PANTHER" id="PTHR43304:SF1">
    <property type="entry name" value="PAC DOMAIN-CONTAINING PROTEIN"/>
    <property type="match status" value="1"/>
</dbReference>
<dbReference type="EMBL" id="WQLA01000008">
    <property type="protein sequence ID" value="MVN93150.1"/>
    <property type="molecule type" value="Genomic_DNA"/>
</dbReference>
<dbReference type="InterPro" id="IPR013655">
    <property type="entry name" value="PAS_fold_3"/>
</dbReference>
<feature type="domain" description="PAS" evidence="7">
    <location>
        <begin position="27"/>
        <end position="84"/>
    </location>
</feature>
<evidence type="ECO:0000256" key="1">
    <source>
        <dbReference type="ARBA" id="ARBA00000085"/>
    </source>
</evidence>
<keyword evidence="4" id="KW-0808">Transferase</keyword>
<evidence type="ECO:0000259" key="6">
    <source>
        <dbReference type="PROSITE" id="PS50109"/>
    </source>
</evidence>
<dbReference type="InterPro" id="IPR000014">
    <property type="entry name" value="PAS"/>
</dbReference>
<dbReference type="NCBIfam" id="TIGR00229">
    <property type="entry name" value="sensory_box"/>
    <property type="match status" value="2"/>
</dbReference>
<dbReference type="SMART" id="SM00387">
    <property type="entry name" value="HATPase_c"/>
    <property type="match status" value="1"/>
</dbReference>
<dbReference type="InterPro" id="IPR000700">
    <property type="entry name" value="PAS-assoc_C"/>
</dbReference>
<evidence type="ECO:0000259" key="8">
    <source>
        <dbReference type="PROSITE" id="PS50113"/>
    </source>
</evidence>
<dbReference type="InterPro" id="IPR052162">
    <property type="entry name" value="Sensor_kinase/Photoreceptor"/>
</dbReference>
<evidence type="ECO:0000256" key="3">
    <source>
        <dbReference type="ARBA" id="ARBA00022553"/>
    </source>
</evidence>
<evidence type="ECO:0000256" key="5">
    <source>
        <dbReference type="ARBA" id="ARBA00022777"/>
    </source>
</evidence>
<dbReference type="SUPFAM" id="SSF55785">
    <property type="entry name" value="PYP-like sensor domain (PAS domain)"/>
    <property type="match status" value="2"/>
</dbReference>
<evidence type="ECO:0000313" key="10">
    <source>
        <dbReference type="Proteomes" id="UP000434850"/>
    </source>
</evidence>
<dbReference type="Pfam" id="PF02518">
    <property type="entry name" value="HATPase_c"/>
    <property type="match status" value="1"/>
</dbReference>
<accession>A0A6I4ICX7</accession>
<dbReference type="Pfam" id="PF08447">
    <property type="entry name" value="PAS_3"/>
    <property type="match status" value="1"/>
</dbReference>
<dbReference type="Pfam" id="PF13426">
    <property type="entry name" value="PAS_9"/>
    <property type="match status" value="1"/>
</dbReference>
<dbReference type="PROSITE" id="PS50113">
    <property type="entry name" value="PAC"/>
    <property type="match status" value="2"/>
</dbReference>
<dbReference type="InterPro" id="IPR036097">
    <property type="entry name" value="HisK_dim/P_sf"/>
</dbReference>
<dbReference type="InterPro" id="IPR003594">
    <property type="entry name" value="HATPase_dom"/>
</dbReference>
<dbReference type="InterPro" id="IPR005467">
    <property type="entry name" value="His_kinase_dom"/>
</dbReference>
<dbReference type="PROSITE" id="PS50109">
    <property type="entry name" value="HIS_KIN"/>
    <property type="match status" value="1"/>
</dbReference>
<evidence type="ECO:0000256" key="2">
    <source>
        <dbReference type="ARBA" id="ARBA00012438"/>
    </source>
</evidence>
<dbReference type="CDD" id="cd00130">
    <property type="entry name" value="PAS"/>
    <property type="match status" value="2"/>
</dbReference>
<proteinExistence type="predicted"/>
<feature type="domain" description="PAC" evidence="8">
    <location>
        <begin position="86"/>
        <end position="138"/>
    </location>
</feature>
<dbReference type="AlphaFoldDB" id="A0A6I4ICX7"/>
<protein>
    <recommendedName>
        <fullName evidence="2">histidine kinase</fullName>
        <ecNumber evidence="2">2.7.13.3</ecNumber>
    </recommendedName>
</protein>
<keyword evidence="10" id="KW-1185">Reference proteome</keyword>
<dbReference type="InterPro" id="IPR035965">
    <property type="entry name" value="PAS-like_dom_sf"/>
</dbReference>
<dbReference type="InterPro" id="IPR036890">
    <property type="entry name" value="HATPase_C_sf"/>
</dbReference>
<dbReference type="Gene3D" id="3.30.450.20">
    <property type="entry name" value="PAS domain"/>
    <property type="match status" value="2"/>
</dbReference>
<dbReference type="SMART" id="SM00091">
    <property type="entry name" value="PAS"/>
    <property type="match status" value="2"/>
</dbReference>
<dbReference type="Proteomes" id="UP000434850">
    <property type="component" value="Unassembled WGS sequence"/>
</dbReference>
<dbReference type="Gene3D" id="1.10.287.130">
    <property type="match status" value="1"/>
</dbReference>
<dbReference type="SUPFAM" id="SSF47384">
    <property type="entry name" value="Homodimeric domain of signal transducing histidine kinase"/>
    <property type="match status" value="1"/>
</dbReference>
<feature type="domain" description="PAS" evidence="7">
    <location>
        <begin position="157"/>
        <end position="227"/>
    </location>
</feature>
<dbReference type="OrthoDB" id="1522284at2"/>
<dbReference type="RefSeq" id="WP_157543462.1">
    <property type="nucleotide sequence ID" value="NZ_WQLA01000008.1"/>
</dbReference>
<keyword evidence="5" id="KW-0418">Kinase</keyword>
<dbReference type="PROSITE" id="PS50112">
    <property type="entry name" value="PAS"/>
    <property type="match status" value="2"/>
</dbReference>
<dbReference type="PANTHER" id="PTHR43304">
    <property type="entry name" value="PHYTOCHROME-LIKE PROTEIN CPH1"/>
    <property type="match status" value="1"/>
</dbReference>
<dbReference type="InterPro" id="IPR001610">
    <property type="entry name" value="PAC"/>
</dbReference>
<sequence>MTLPTPNQNVDGKLFSLLVASVKDAAIIWIDINGYILSWNLGAEHIQGYAESEIIGQHISVFYQPNDINRKQLRNNLNQALKNGMYETEGWRVRKDGSSFWAHVVFTTLYNDNGHLIGFAKVTRDMTERKLLDDQKAHANAELERRVAENTRKILTTELRFRKLIENSYDGIALLDRSLVIFYQSMSAERISGWRAGDLVTLKMVEITHPDDADSLKQLFNEILAKPGVPEILTYRIRHKNGNYIWIESVFTNMLDDKNVKAIVCNFRNVTERKSGETERDKMITDLVQRNKDLEQFTYIVSHNLRAPVANITGLSTLLNATVDDDPESQEVLQALSYSINNLDKVILDLNHILQAGSAANDKIETIDFPILIEEIRMSIHHLIEKNNAILIADFNDISQINSLKSYIYSIFQNLITNSIKYRRADVAPLIIITGERDGDKIKISFKDNGKGIDLSRHGNNLFGLYKRFDRSVEGKGMGLFMVKIQVERLGGTILVQSEPEQGTEFIIQFPLNKK</sequence>
<dbReference type="SUPFAM" id="SSF55874">
    <property type="entry name" value="ATPase domain of HSP90 chaperone/DNA topoisomerase II/histidine kinase"/>
    <property type="match status" value="1"/>
</dbReference>